<dbReference type="Gene3D" id="3.40.50.1110">
    <property type="entry name" value="SGNH hydrolase"/>
    <property type="match status" value="1"/>
</dbReference>
<dbReference type="EMBL" id="FNDE01000014">
    <property type="protein sequence ID" value="SDH15961.1"/>
    <property type="molecule type" value="Genomic_DNA"/>
</dbReference>
<keyword evidence="2" id="KW-0378">Hydrolase</keyword>
<dbReference type="RefSeq" id="WP_057899837.1">
    <property type="nucleotide sequence ID" value="NZ_CP080764.1"/>
</dbReference>
<reference evidence="2 5" key="2">
    <citation type="submission" date="2021-08" db="EMBL/GenBank/DDBJ databases">
        <title>Complete genome sequence of the strain Aneurinibacillus thermoaerophilus CCM 8960.</title>
        <authorList>
            <person name="Musilova J."/>
            <person name="Kourilova X."/>
            <person name="Pernicova I."/>
            <person name="Bezdicek M."/>
            <person name="Lengerova M."/>
            <person name="Obruca S."/>
            <person name="Sedlar K."/>
        </authorList>
    </citation>
    <scope>NUCLEOTIDE SEQUENCE [LARGE SCALE GENOMIC DNA]</scope>
    <source>
        <strain evidence="2 5">CCM 8960</strain>
    </source>
</reference>
<dbReference type="Proteomes" id="UP000198956">
    <property type="component" value="Unassembled WGS sequence"/>
</dbReference>
<evidence type="ECO:0000313" key="4">
    <source>
        <dbReference type="Proteomes" id="UP000198956"/>
    </source>
</evidence>
<dbReference type="Proteomes" id="UP000826616">
    <property type="component" value="Chromosome"/>
</dbReference>
<dbReference type="InterPro" id="IPR051532">
    <property type="entry name" value="Ester_Hydrolysis_Enzymes"/>
</dbReference>
<organism evidence="3 4">
    <name type="scientific">Aneurinibacillus thermoaerophilus</name>
    <dbReference type="NCBI Taxonomy" id="143495"/>
    <lineage>
        <taxon>Bacteria</taxon>
        <taxon>Bacillati</taxon>
        <taxon>Bacillota</taxon>
        <taxon>Bacilli</taxon>
        <taxon>Bacillales</taxon>
        <taxon>Paenibacillaceae</taxon>
        <taxon>Aneurinibacillus group</taxon>
        <taxon>Aneurinibacillus</taxon>
    </lineage>
</organism>
<evidence type="ECO:0000259" key="1">
    <source>
        <dbReference type="Pfam" id="PF13472"/>
    </source>
</evidence>
<dbReference type="Pfam" id="PF13472">
    <property type="entry name" value="Lipase_GDSL_2"/>
    <property type="match status" value="1"/>
</dbReference>
<dbReference type="AlphaFoldDB" id="A0A1G8A515"/>
<proteinExistence type="predicted"/>
<dbReference type="EMBL" id="CP080764">
    <property type="protein sequence ID" value="QYY43306.1"/>
    <property type="molecule type" value="Genomic_DNA"/>
</dbReference>
<dbReference type="PANTHER" id="PTHR30383">
    <property type="entry name" value="THIOESTERASE 1/PROTEASE 1/LYSOPHOSPHOLIPASE L1"/>
    <property type="match status" value="1"/>
</dbReference>
<evidence type="ECO:0000313" key="2">
    <source>
        <dbReference type="EMBL" id="QYY43306.1"/>
    </source>
</evidence>
<dbReference type="GeneID" id="97140365"/>
<accession>A0A1G8A515</accession>
<name>A0A1G8A515_ANETH</name>
<keyword evidence="5" id="KW-1185">Reference proteome</keyword>
<dbReference type="SUPFAM" id="SSF52266">
    <property type="entry name" value="SGNH hydrolase"/>
    <property type="match status" value="1"/>
</dbReference>
<dbReference type="InterPro" id="IPR036514">
    <property type="entry name" value="SGNH_hydro_sf"/>
</dbReference>
<dbReference type="InterPro" id="IPR013830">
    <property type="entry name" value="SGNH_hydro"/>
</dbReference>
<sequence length="217" mass="24513">MTDKLLIGFGDSIMAGAFVQPEDTYLVKLGEMFGFKTKNAGVPGNTSTQGLARMEEDVLRFRPDICIVAFGMNDHYAVASDVRNVEKPVYRKNLRIMITKLQEIGCKPVLCTINPVIAGDKHAYYYRRHPEEWYLHPKGVMAWIEEYNEIIRQIAKSMKISLADIAMYWKKYVHNGGSLAEVLRTIENSGDDDGVHPTPAGHALYAECIAEEISQWL</sequence>
<evidence type="ECO:0000313" key="5">
    <source>
        <dbReference type="Proteomes" id="UP000826616"/>
    </source>
</evidence>
<gene>
    <name evidence="2" type="ORF">K3F53_03205</name>
    <name evidence="3" type="ORF">SAMN04489735_101411</name>
</gene>
<feature type="domain" description="SGNH hydrolase-type esterase" evidence="1">
    <location>
        <begin position="9"/>
        <end position="204"/>
    </location>
</feature>
<protein>
    <submittedName>
        <fullName evidence="3">Lysophospholipase L1</fullName>
    </submittedName>
    <submittedName>
        <fullName evidence="2">SGNH/GDSL hydrolase family protein</fullName>
    </submittedName>
</protein>
<dbReference type="GO" id="GO:0004622">
    <property type="term" value="F:phosphatidylcholine lysophospholipase activity"/>
    <property type="evidence" value="ECO:0007669"/>
    <property type="project" value="TreeGrafter"/>
</dbReference>
<evidence type="ECO:0000313" key="3">
    <source>
        <dbReference type="EMBL" id="SDH15961.1"/>
    </source>
</evidence>
<reference evidence="3 4" key="1">
    <citation type="submission" date="2016-10" db="EMBL/GenBank/DDBJ databases">
        <authorList>
            <person name="de Groot N.N."/>
        </authorList>
    </citation>
    <scope>NUCLEOTIDE SEQUENCE [LARGE SCALE GENOMIC DNA]</scope>
    <source>
        <strain evidence="3 4">L 420-91</strain>
    </source>
</reference>
<dbReference type="PANTHER" id="PTHR30383:SF5">
    <property type="entry name" value="SGNH HYDROLASE-TYPE ESTERASE DOMAIN-CONTAINING PROTEIN"/>
    <property type="match status" value="1"/>
</dbReference>